<dbReference type="PANTHER" id="PTHR45661:SF3">
    <property type="entry name" value="IG-LIKE DOMAIN-CONTAINING PROTEIN"/>
    <property type="match status" value="1"/>
</dbReference>
<protein>
    <submittedName>
        <fullName evidence="2">Leucine rich repeats family protein</fullName>
    </submittedName>
</protein>
<dbReference type="RefSeq" id="WP_032599086.1">
    <property type="nucleotide sequence ID" value="NZ_JGDS01000069.1"/>
</dbReference>
<proteinExistence type="predicted"/>
<dbReference type="InterPro" id="IPR032675">
    <property type="entry name" value="LRR_dom_sf"/>
</dbReference>
<keyword evidence="1" id="KW-0732">Signal</keyword>
<feature type="signal peptide" evidence="1">
    <location>
        <begin position="1"/>
        <end position="21"/>
    </location>
</feature>
<organism evidence="2 3">
    <name type="scientific">Bacteroides fragilis str. 3976T8</name>
    <dbReference type="NCBI Taxonomy" id="1339314"/>
    <lineage>
        <taxon>Bacteria</taxon>
        <taxon>Pseudomonadati</taxon>
        <taxon>Bacteroidota</taxon>
        <taxon>Bacteroidia</taxon>
        <taxon>Bacteroidales</taxon>
        <taxon>Bacteroidaceae</taxon>
        <taxon>Bacteroides</taxon>
    </lineage>
</organism>
<gene>
    <name evidence="2" type="ORF">M123_4442</name>
</gene>
<evidence type="ECO:0000256" key="1">
    <source>
        <dbReference type="SAM" id="SignalP"/>
    </source>
</evidence>
<reference evidence="2 3" key="1">
    <citation type="submission" date="2014-02" db="EMBL/GenBank/DDBJ databases">
        <authorList>
            <person name="Sears C."/>
            <person name="Carroll K."/>
            <person name="Sack B.R."/>
            <person name="Qadri F."/>
            <person name="Myers L.L."/>
            <person name="Chung G.-T."/>
            <person name="Escheverria P."/>
            <person name="Fraser C.M."/>
            <person name="Sadzewicz L."/>
            <person name="Shefchek K.A."/>
            <person name="Tallon L."/>
            <person name="Das S.P."/>
            <person name="Daugherty S."/>
            <person name="Mongodin E.F."/>
        </authorList>
    </citation>
    <scope>NUCLEOTIDE SEQUENCE [LARGE SCALE GENOMIC DNA]</scope>
    <source>
        <strain evidence="2 3">3976T8</strain>
    </source>
</reference>
<evidence type="ECO:0000313" key="3">
    <source>
        <dbReference type="Proteomes" id="UP000020938"/>
    </source>
</evidence>
<evidence type="ECO:0000313" key="2">
    <source>
        <dbReference type="EMBL" id="EXZ71212.1"/>
    </source>
</evidence>
<dbReference type="InterPro" id="IPR026906">
    <property type="entry name" value="LRR_5"/>
</dbReference>
<dbReference type="PANTHER" id="PTHR45661">
    <property type="entry name" value="SURFACE ANTIGEN"/>
    <property type="match status" value="1"/>
</dbReference>
<accession>A0A016BR14</accession>
<dbReference type="PROSITE" id="PS51257">
    <property type="entry name" value="PROKAR_LIPOPROTEIN"/>
    <property type="match status" value="1"/>
</dbReference>
<dbReference type="Pfam" id="PF13306">
    <property type="entry name" value="LRR_5"/>
    <property type="match status" value="2"/>
</dbReference>
<dbReference type="Proteomes" id="UP000020938">
    <property type="component" value="Unassembled WGS sequence"/>
</dbReference>
<dbReference type="AlphaFoldDB" id="A0A016BR14"/>
<dbReference type="InterPro" id="IPR053139">
    <property type="entry name" value="Surface_bspA-like"/>
</dbReference>
<feature type="chain" id="PRO_5001483864" evidence="1">
    <location>
        <begin position="22"/>
        <end position="763"/>
    </location>
</feature>
<dbReference type="Gene3D" id="3.80.10.10">
    <property type="entry name" value="Ribonuclease Inhibitor"/>
    <property type="match status" value="3"/>
</dbReference>
<dbReference type="Gene3D" id="3.40.50.12480">
    <property type="match status" value="1"/>
</dbReference>
<dbReference type="SUPFAM" id="SSF52058">
    <property type="entry name" value="L domain-like"/>
    <property type="match status" value="1"/>
</dbReference>
<comment type="caution">
    <text evidence="2">The sequence shown here is derived from an EMBL/GenBank/DDBJ whole genome shotgun (WGS) entry which is preliminary data.</text>
</comment>
<dbReference type="PATRIC" id="fig|1339314.3.peg.4563"/>
<dbReference type="EMBL" id="JGDS01000069">
    <property type="protein sequence ID" value="EXZ71212.1"/>
    <property type="molecule type" value="Genomic_DNA"/>
</dbReference>
<name>A0A016BR14_BACFG</name>
<sequence length="763" mass="82828">MKRNNLSLLILLLATAIGSFSACQGDVEEWVNPDQSTSQPVTKAALVEKTVAMTEAGKFASFFQEGELETIQKLTVSGPLDASDIDTIRYQMPKLEVLDMKEVELIESDKTYGAEDHREHYKLKKGVITKKMLQCFSLLVTLVLPKDITEIEDYGIYGNEKLVSVEIPVTVKKVGANAFKSCSSLQKVDLPSVETLGASVFERCGKLTTVTLSPDLQVIPDYAFQYCGSLADVPLPSSLVSIGVSAFRECDGLSAVVMPNTVTTLNKNAYESCNTLTTVTLSSGLQAIPNDAFRDCGSLVDIPLPPSLVSIGTGAFANCKSLTSVDMPNTVTTLENGTYQNCTNLKDVKLSDNLKRIGTENDHYSGNSFEGCQNLASIDIPASVSWINSFSFKNCANLKTVTFHEGLQVIGGKSFQGCSSLVSVSIPKSVTSIGDESFEYCSSLNEMNLSQEGTPEINSSAFAYSGLRSITIPETVTAVGGGILNGCSRLTSIFWECNRDVPNIIDLNSTSCLLYLSHDVKCPSTWKNVIEPGGVAQTIVLKNEKRYLCPKAFTANKISYTREFAMKTIPGKAAGWQTIILPFSVQTITDKDGNRLAPFMAEGDGIWKRFWLRELQADGTYKDVTAIEANKPYLIAMPNAEEYASEYCISGNVTFEADNVSLGETPEIVPTDGGAYSMYGTYDWVTGTRKVYALNLDNWSDGSVYYEKGSVFVPSLRDVAPFECYLQNNNPSASTRGFIGIVGSHASTRAGHPLGSKPSVTDM</sequence>